<evidence type="ECO:0000313" key="1">
    <source>
        <dbReference type="EMBL" id="PJF34589.1"/>
    </source>
</evidence>
<comment type="caution">
    <text evidence="1">The sequence shown here is derived from an EMBL/GenBank/DDBJ whole genome shotgun (WGS) entry which is preliminary data.</text>
</comment>
<sequence>MLERIEWLGYASFRVMGDPIIYIDPWRITRPEHTADVILISHDHYDHCSPADVAKVRGEHTQIIASRTAAPHFEGAISARPWQVFNIRNASIRTVPAYNAAHPQALDCLGFLIGMDQHDLYYVGDSGVISEMAKVRADILIVPIGGSHSMTLEEALTTVRLLRPRYVIPSHWGSSHAGSTQLEAQAFAQQVGTLAEVIVPQQVK</sequence>
<evidence type="ECO:0000313" key="3">
    <source>
        <dbReference type="Proteomes" id="UP000228947"/>
    </source>
</evidence>
<proteinExistence type="predicted"/>
<dbReference type="PANTHER" id="PTHR43546">
    <property type="entry name" value="UPF0173 METAL-DEPENDENT HYDROLASE MJ1163-RELATED"/>
    <property type="match status" value="1"/>
</dbReference>
<gene>
    <name evidence="1" type="ORF">CUN49_14910</name>
    <name evidence="2" type="ORF">CUN50_00725</name>
</gene>
<dbReference type="InterPro" id="IPR036866">
    <property type="entry name" value="RibonucZ/Hydroxyglut_hydro"/>
</dbReference>
<dbReference type="EMBL" id="PGTM01000332">
    <property type="protein sequence ID" value="PJF34589.1"/>
    <property type="molecule type" value="Genomic_DNA"/>
</dbReference>
<dbReference type="Proteomes" id="UP000229681">
    <property type="component" value="Unassembled WGS sequence"/>
</dbReference>
<evidence type="ECO:0008006" key="5">
    <source>
        <dbReference type="Google" id="ProtNLM"/>
    </source>
</evidence>
<dbReference type="SUPFAM" id="SSF56281">
    <property type="entry name" value="Metallo-hydrolase/oxidoreductase"/>
    <property type="match status" value="1"/>
</dbReference>
<organism evidence="1 4">
    <name type="scientific">Candidatus Thermofonsia Clade 1 bacterium</name>
    <dbReference type="NCBI Taxonomy" id="2364210"/>
    <lineage>
        <taxon>Bacteria</taxon>
        <taxon>Bacillati</taxon>
        <taxon>Chloroflexota</taxon>
        <taxon>Candidatus Thermofontia</taxon>
        <taxon>Candidatus Thermofonsia Clade 1</taxon>
    </lineage>
</organism>
<reference evidence="3 4" key="1">
    <citation type="submission" date="2017-11" db="EMBL/GenBank/DDBJ databases">
        <title>Evolution of Phototrophy in the Chloroflexi Phylum Driven by Horizontal Gene Transfer.</title>
        <authorList>
            <person name="Ward L.M."/>
            <person name="Hemp J."/>
            <person name="Shih P.M."/>
            <person name="Mcglynn S.E."/>
            <person name="Fischer W."/>
        </authorList>
    </citation>
    <scope>NUCLEOTIDE SEQUENCE [LARGE SCALE GENOMIC DNA]</scope>
    <source>
        <strain evidence="2">CP1_1M</strain>
        <strain evidence="1">JP3_13</strain>
    </source>
</reference>
<dbReference type="PANTHER" id="PTHR43546:SF8">
    <property type="entry name" value="METALLO-BETA-LACTAMASE DOMAIN-CONTAINING PROTEIN"/>
    <property type="match status" value="1"/>
</dbReference>
<dbReference type="EMBL" id="PGTL01000002">
    <property type="protein sequence ID" value="PJF43255.1"/>
    <property type="molecule type" value="Genomic_DNA"/>
</dbReference>
<name>A0A2M8PAK5_9CHLR</name>
<dbReference type="Pfam" id="PF13483">
    <property type="entry name" value="Lactamase_B_3"/>
    <property type="match status" value="1"/>
</dbReference>
<dbReference type="Proteomes" id="UP000228947">
    <property type="component" value="Unassembled WGS sequence"/>
</dbReference>
<accession>A0A2M8PAK5</accession>
<dbReference type="Gene3D" id="3.60.15.10">
    <property type="entry name" value="Ribonuclease Z/Hydroxyacylglutathione hydrolase-like"/>
    <property type="match status" value="1"/>
</dbReference>
<dbReference type="InterPro" id="IPR050114">
    <property type="entry name" value="UPF0173_UPF0282_UlaG_hydrolase"/>
</dbReference>
<dbReference type="AlphaFoldDB" id="A0A2M8PAK5"/>
<evidence type="ECO:0000313" key="2">
    <source>
        <dbReference type="EMBL" id="PJF43255.1"/>
    </source>
</evidence>
<protein>
    <recommendedName>
        <fullName evidence="5">Zn-dependent hydrolase</fullName>
    </recommendedName>
</protein>
<evidence type="ECO:0000313" key="4">
    <source>
        <dbReference type="Proteomes" id="UP000229681"/>
    </source>
</evidence>